<dbReference type="SUPFAM" id="SSF51735">
    <property type="entry name" value="NAD(P)-binding Rossmann-fold domains"/>
    <property type="match status" value="1"/>
</dbReference>
<dbReference type="Proteomes" id="UP000019143">
    <property type="component" value="Unassembled WGS sequence"/>
</dbReference>
<dbReference type="InterPro" id="IPR036291">
    <property type="entry name" value="NAD(P)-bd_dom_sf"/>
</dbReference>
<protein>
    <submittedName>
        <fullName evidence="1">Siroheme synthase</fullName>
    </submittedName>
</protein>
<organism evidence="1 2">
    <name type="scientific">Xanthomonas arboricola pv. pruni str. MAFF 311562</name>
    <dbReference type="NCBI Taxonomy" id="1414836"/>
    <lineage>
        <taxon>Bacteria</taxon>
        <taxon>Pseudomonadati</taxon>
        <taxon>Pseudomonadota</taxon>
        <taxon>Gammaproteobacteria</taxon>
        <taxon>Lysobacterales</taxon>
        <taxon>Lysobacteraceae</taxon>
        <taxon>Xanthomonas</taxon>
    </lineage>
</organism>
<accession>W4RZ64</accession>
<evidence type="ECO:0000313" key="2">
    <source>
        <dbReference type="Proteomes" id="UP000019143"/>
    </source>
</evidence>
<feature type="non-terminal residue" evidence="1">
    <location>
        <position position="36"/>
    </location>
</feature>
<sequence length="36" mass="3517">MPSVFPLLADLRGRAVLVIGGGAGAEHATSALLQAG</sequence>
<name>W4RZ64_9XANT</name>
<proteinExistence type="predicted"/>
<comment type="caution">
    <text evidence="1">The sequence shown here is derived from an EMBL/GenBank/DDBJ whole genome shotgun (WGS) entry which is preliminary data.</text>
</comment>
<gene>
    <name evidence="1" type="ORF">XPU_1118</name>
</gene>
<dbReference type="Gene3D" id="3.40.50.720">
    <property type="entry name" value="NAD(P)-binding Rossmann-like Domain"/>
    <property type="match status" value="1"/>
</dbReference>
<reference evidence="1 2" key="1">
    <citation type="submission" date="2014-01" db="EMBL/GenBank/DDBJ databases">
        <title>Genome sequence and analysis of Xanthomonas arboricola pv. pruni.</title>
        <authorList>
            <person name="Fujikawa T."/>
            <person name="Nakazono-Nagaoka E."/>
        </authorList>
    </citation>
    <scope>NUCLEOTIDE SEQUENCE [LARGE SCALE GENOMIC DNA]</scope>
    <source>
        <strain evidence="2">MAFF 311562</strain>
    </source>
</reference>
<evidence type="ECO:0000313" key="1">
    <source>
        <dbReference type="EMBL" id="GAE49586.1"/>
    </source>
</evidence>
<dbReference type="AlphaFoldDB" id="W4RZ64"/>
<dbReference type="EMBL" id="BAVB01000218">
    <property type="protein sequence ID" value="GAE49586.1"/>
    <property type="molecule type" value="Genomic_DNA"/>
</dbReference>